<name>A0A8J6TDK3_9CHLR</name>
<dbReference type="AlphaFoldDB" id="A0A8J6TDK3"/>
<evidence type="ECO:0000313" key="1">
    <source>
        <dbReference type="EMBL" id="MBC8333986.1"/>
    </source>
</evidence>
<dbReference type="Pfam" id="PF08735">
    <property type="entry name" value="DUF1786"/>
    <property type="match status" value="1"/>
</dbReference>
<dbReference type="Proteomes" id="UP000614469">
    <property type="component" value="Unassembled WGS sequence"/>
</dbReference>
<sequence length="395" mass="42951">MKILTVDVGTGTQDIFLYDSQIDIENGFKLVLPSPTMMVRKRIQEATRSQVPILLTGLTMGGGPSSWAVNDHLKAGFPVYATENAARTLDDNLDAVAEMGIILVSDDEASNLPTSIQRIEFRDFDFPAITDVFARFGVSLDDLAAVAVAVFDHGAAPPDISDRQFRFDYLDERIRERNALSSFAFLAKDIPPIMTRLQAVADSARDVDAPLIVMDTAPAAVLGATFDPIVAQRKQKIIANIGNFHTLAFRLGDKGIEGVFEHHTGEIDLPKLEGYLQNLADGTLQHETIFNDMGHGALIYNKEAMLLNGEDFDVVVTGPRRSMYSSALTPTLSPRERESTPTLRPYFSVPFGDMMIAGCFGMLSATTDLLPNIAEDVRASLKGAGGAGTPPWEIG</sequence>
<gene>
    <name evidence="1" type="ORF">H8E29_01865</name>
</gene>
<organism evidence="1 2">
    <name type="scientific">Candidatus Desulfolinea nitratireducens</name>
    <dbReference type="NCBI Taxonomy" id="2841698"/>
    <lineage>
        <taxon>Bacteria</taxon>
        <taxon>Bacillati</taxon>
        <taxon>Chloroflexota</taxon>
        <taxon>Anaerolineae</taxon>
        <taxon>Anaerolineales</taxon>
        <taxon>Anaerolineales incertae sedis</taxon>
        <taxon>Candidatus Desulfolinea</taxon>
    </lineage>
</organism>
<comment type="caution">
    <text evidence="1">The sequence shown here is derived from an EMBL/GenBank/DDBJ whole genome shotgun (WGS) entry which is preliminary data.</text>
</comment>
<protein>
    <submittedName>
        <fullName evidence="1">DUF1786 domain-containing protein</fullName>
    </submittedName>
</protein>
<dbReference type="EMBL" id="JACNJN010000036">
    <property type="protein sequence ID" value="MBC8333986.1"/>
    <property type="molecule type" value="Genomic_DNA"/>
</dbReference>
<evidence type="ECO:0000313" key="2">
    <source>
        <dbReference type="Proteomes" id="UP000614469"/>
    </source>
</evidence>
<dbReference type="PIRSF" id="PIRSF029129">
    <property type="entry name" value="DUF1786_pyruvate_format-lyase"/>
    <property type="match status" value="1"/>
</dbReference>
<dbReference type="InterPro" id="IPR014846">
    <property type="entry name" value="DUF1786_pyruvate_format-lyase"/>
</dbReference>
<proteinExistence type="predicted"/>
<reference evidence="1 2" key="1">
    <citation type="submission" date="2020-08" db="EMBL/GenBank/DDBJ databases">
        <title>Bridging the membrane lipid divide: bacteria of the FCB group superphylum have the potential to synthesize archaeal ether lipids.</title>
        <authorList>
            <person name="Villanueva L."/>
            <person name="Von Meijenfeldt F.A.B."/>
            <person name="Westbye A.B."/>
            <person name="Yadav S."/>
            <person name="Hopmans E.C."/>
            <person name="Dutilh B.E."/>
            <person name="Sinninghe Damste J.S."/>
        </authorList>
    </citation>
    <scope>NUCLEOTIDE SEQUENCE [LARGE SCALE GENOMIC DNA]</scope>
    <source>
        <strain evidence="1">NIOZ-UU36</strain>
    </source>
</reference>
<accession>A0A8J6TDK3</accession>